<protein>
    <recommendedName>
        <fullName evidence="4">adenylate cyclase</fullName>
        <ecNumber evidence="4">4.6.1.1</ecNumber>
    </recommendedName>
</protein>
<dbReference type="PANTHER" id="PTHR45627:SF1">
    <property type="entry name" value="ADENYLATE CYCLASE TYPE 8"/>
    <property type="match status" value="1"/>
</dbReference>
<keyword evidence="15 16" id="KW-0456">Lyase</keyword>
<feature type="transmembrane region" description="Helical" evidence="18">
    <location>
        <begin position="359"/>
        <end position="377"/>
    </location>
</feature>
<comment type="caution">
    <text evidence="20">The sequence shown here is derived from an EMBL/GenBank/DDBJ whole genome shotgun (WGS) entry which is preliminary data.</text>
</comment>
<dbReference type="Pfam" id="PF06327">
    <property type="entry name" value="Adcy_cons_dom"/>
    <property type="match status" value="1"/>
</dbReference>
<comment type="catalytic activity">
    <reaction evidence="1">
        <text>ATP = 3',5'-cyclic AMP + diphosphate</text>
        <dbReference type="Rhea" id="RHEA:15389"/>
        <dbReference type="ChEBI" id="CHEBI:30616"/>
        <dbReference type="ChEBI" id="CHEBI:33019"/>
        <dbReference type="ChEBI" id="CHEBI:58165"/>
        <dbReference type="EC" id="4.6.1.1"/>
    </reaction>
</comment>
<keyword evidence="5 18" id="KW-0812">Transmembrane</keyword>
<dbReference type="PROSITE" id="PS00452">
    <property type="entry name" value="GUANYLATE_CYCLASE_1"/>
    <property type="match status" value="1"/>
</dbReference>
<keyword evidence="9" id="KW-0067">ATP-binding</keyword>
<accession>A0A423TNQ2</accession>
<evidence type="ECO:0000256" key="18">
    <source>
        <dbReference type="SAM" id="Phobius"/>
    </source>
</evidence>
<feature type="compositionally biased region" description="Basic and acidic residues" evidence="17">
    <location>
        <begin position="555"/>
        <end position="576"/>
    </location>
</feature>
<dbReference type="CDD" id="cd07302">
    <property type="entry name" value="CHD"/>
    <property type="match status" value="2"/>
</dbReference>
<evidence type="ECO:0000256" key="4">
    <source>
        <dbReference type="ARBA" id="ARBA00012201"/>
    </source>
</evidence>
<evidence type="ECO:0000256" key="14">
    <source>
        <dbReference type="ARBA" id="ARBA00023180"/>
    </source>
</evidence>
<dbReference type="GO" id="GO:0005886">
    <property type="term" value="C:plasma membrane"/>
    <property type="evidence" value="ECO:0007669"/>
    <property type="project" value="InterPro"/>
</dbReference>
<feature type="transmembrane region" description="Helical" evidence="18">
    <location>
        <begin position="728"/>
        <end position="748"/>
    </location>
</feature>
<feature type="domain" description="Guanylate cyclase" evidence="19">
    <location>
        <begin position="1"/>
        <end position="36"/>
    </location>
</feature>
<dbReference type="FunFam" id="3.30.70.1230:FF:000001">
    <property type="entry name" value="Adenylate cyclase"/>
    <property type="match status" value="1"/>
</dbReference>
<dbReference type="InterPro" id="IPR029787">
    <property type="entry name" value="Nucleotide_cyclase"/>
</dbReference>
<evidence type="ECO:0000256" key="17">
    <source>
        <dbReference type="SAM" id="MobiDB-lite"/>
    </source>
</evidence>
<feature type="transmembrane region" description="Helical" evidence="18">
    <location>
        <begin position="383"/>
        <end position="403"/>
    </location>
</feature>
<dbReference type="SMART" id="SM00044">
    <property type="entry name" value="CYCc"/>
    <property type="match status" value="1"/>
</dbReference>
<feature type="region of interest" description="Disordered" evidence="17">
    <location>
        <begin position="646"/>
        <end position="688"/>
    </location>
</feature>
<dbReference type="STRING" id="6689.A0A423TNQ2"/>
<dbReference type="Proteomes" id="UP000283509">
    <property type="component" value="Unassembled WGS sequence"/>
</dbReference>
<evidence type="ECO:0000256" key="15">
    <source>
        <dbReference type="ARBA" id="ARBA00023239"/>
    </source>
</evidence>
<reference evidence="20 21" key="1">
    <citation type="submission" date="2018-04" db="EMBL/GenBank/DDBJ databases">
        <authorList>
            <person name="Zhang X."/>
            <person name="Yuan J."/>
            <person name="Li F."/>
            <person name="Xiang J."/>
        </authorList>
    </citation>
    <scope>NUCLEOTIDE SEQUENCE [LARGE SCALE GENOMIC DNA]</scope>
    <source>
        <tissue evidence="20">Muscle</tissue>
    </source>
</reference>
<feature type="transmembrane region" description="Helical" evidence="18">
    <location>
        <begin position="431"/>
        <end position="451"/>
    </location>
</feature>
<evidence type="ECO:0000256" key="8">
    <source>
        <dbReference type="ARBA" id="ARBA00022741"/>
    </source>
</evidence>
<dbReference type="Pfam" id="PF00211">
    <property type="entry name" value="Guanylate_cyc"/>
    <property type="match status" value="2"/>
</dbReference>
<comment type="similarity">
    <text evidence="16">Belongs to the adenylyl cyclase class-4/guanylyl cyclase family.</text>
</comment>
<evidence type="ECO:0000313" key="21">
    <source>
        <dbReference type="Proteomes" id="UP000283509"/>
    </source>
</evidence>
<dbReference type="PROSITE" id="PS50125">
    <property type="entry name" value="GUANYLATE_CYCLASE_2"/>
    <property type="match status" value="2"/>
</dbReference>
<evidence type="ECO:0000256" key="9">
    <source>
        <dbReference type="ARBA" id="ARBA00022840"/>
    </source>
</evidence>
<keyword evidence="7" id="KW-0677">Repeat</keyword>
<proteinExistence type="inferred from homology"/>
<keyword evidence="8" id="KW-0547">Nucleotide-binding</keyword>
<dbReference type="InterPro" id="IPR018297">
    <property type="entry name" value="A/G_cyclase_CS"/>
</dbReference>
<evidence type="ECO:0000256" key="16">
    <source>
        <dbReference type="RuleBase" id="RU000405"/>
    </source>
</evidence>
<dbReference type="PANTHER" id="PTHR45627">
    <property type="entry name" value="ADENYLATE CYCLASE TYPE 1"/>
    <property type="match status" value="1"/>
</dbReference>
<keyword evidence="14" id="KW-0325">Glycoprotein</keyword>
<evidence type="ECO:0000256" key="1">
    <source>
        <dbReference type="ARBA" id="ARBA00001593"/>
    </source>
</evidence>
<feature type="transmembrane region" description="Helical" evidence="18">
    <location>
        <begin position="703"/>
        <end position="721"/>
    </location>
</feature>
<evidence type="ECO:0000256" key="13">
    <source>
        <dbReference type="ARBA" id="ARBA00023136"/>
    </source>
</evidence>
<dbReference type="GO" id="GO:0006171">
    <property type="term" value="P:cAMP biosynthetic process"/>
    <property type="evidence" value="ECO:0007669"/>
    <property type="project" value="UniProtKB-KW"/>
</dbReference>
<evidence type="ECO:0000256" key="10">
    <source>
        <dbReference type="ARBA" id="ARBA00022842"/>
    </source>
</evidence>
<dbReference type="GO" id="GO:0035556">
    <property type="term" value="P:intracellular signal transduction"/>
    <property type="evidence" value="ECO:0007669"/>
    <property type="project" value="InterPro"/>
</dbReference>
<feature type="compositionally biased region" description="Basic and acidic residues" evidence="17">
    <location>
        <begin position="1134"/>
        <end position="1152"/>
    </location>
</feature>
<evidence type="ECO:0000313" key="20">
    <source>
        <dbReference type="EMBL" id="ROT78083.1"/>
    </source>
</evidence>
<sequence length="1152" mass="127569">MRIGIHSGAVLCGVLGLRKWQFDVWSYDVTLANHMESGGIPGRVHVSKATVECLNGVYEVEPGHGWTRDQYLKDHGVETFLIKREEPLRPRRRGPRFSRSRLWSEDERNTSASQSLREARIGSNATTVSNSQLQRLPTVPTTPTTPSDDKDDDSVNSSPATPDHTDANHNGNHIGESAMSHSSSSSSTSSSTTTPTESADDKEKASDGDASDSNSPTPSPTPLEDENTTDWTPEIPFGNLKYYAGVWSSAAHYSLALRKQKKFSSQTSLEMDWEDEAFLEEEFPEGLEDEDEEAEVTQFTNPTSTFTQEVDNLMDNSIEIESNKRMRAEHMNPFTLTFKDPEMEEMYHQVRADLLKSNVVCTCVIWVLIAVCQAIVVPENSRSALVLPFLVASTLLAAGLLLVMSEEFPRLPKTLRRLSTRLARATLGRKVFVCALIAIIAVPSMLTLILVCDDLNCCTSCHVDNQTYGIPLSLMHVANPTNIEISPPPGQGDTVVKDSADKAPLSLLLSHAPRHVVQESSYTEDAGNHYHAGNKLGHELFLQPQEGGVVPRGRSGRESLRERRSVNHGAGHREAESWAYQPHADSGDVFPSLSVASGTRTSSDESFAVLQRYRSLTLQKSASEQASGVQTDGPKRIRRRGSKLLVGGSEHDNNSFSGASAAGFQTDMPKTTRKTPYPDVEETSSTAQPDALEECCRTMYPQYFVYTWVLCMVALASFLKLNYLVKTIVLVFMVTCYGVLILKFRSLFYMHDGEPDPSHSVVTPSSVISLPARMGVLLVLFFFMVTYHGRLVEITSRLDFVWKQQAVRELADMGECRQYNNQLLKNILPDHVASYFLSEDRKGEELFSKAYDNVGVLFASIPNFTQFYSEDVNRGMECIRLLNEIIADFDELLDEDRFSCIEKIKTIGSTYMATSGLNPTAKDAEDCHAHLCALVDFALEMKARLEDVNKHSFNNFKLRVGISHGPLVGGVIGAKKPVFDVWGNTVNEASRMDSTGANDTIQIPKETAQILNFRGFRLQCRGKIAVKGKGEMDTYFVLGRKASARANFTRHPSTYNSLAAVVYGMVQARKKQTIKRSNTTVRRDRQRKVSPSEGNASCSGVGGGGGVRDITPGLTRRATRLERTVTSHHNLRSLAKDDHRPEASAKSQEEGV</sequence>
<evidence type="ECO:0000256" key="3">
    <source>
        <dbReference type="ARBA" id="ARBA00004141"/>
    </source>
</evidence>
<dbReference type="InterPro" id="IPR009398">
    <property type="entry name" value="Adcy_conserved_dom"/>
</dbReference>
<reference evidence="20 21" key="2">
    <citation type="submission" date="2019-01" db="EMBL/GenBank/DDBJ databases">
        <title>The decoding of complex shrimp genome reveals the adaptation for benthos swimmer, frequently molting mechanism and breeding impact on genome.</title>
        <authorList>
            <person name="Sun Y."/>
            <person name="Gao Y."/>
            <person name="Yu Y."/>
        </authorList>
    </citation>
    <scope>NUCLEOTIDE SEQUENCE [LARGE SCALE GENOMIC DNA]</scope>
    <source>
        <tissue evidence="20">Muscle</tissue>
    </source>
</reference>
<feature type="compositionally biased region" description="Low complexity" evidence="17">
    <location>
        <begin position="137"/>
        <end position="146"/>
    </location>
</feature>
<feature type="region of interest" description="Disordered" evidence="17">
    <location>
        <begin position="543"/>
        <end position="578"/>
    </location>
</feature>
<evidence type="ECO:0000256" key="5">
    <source>
        <dbReference type="ARBA" id="ARBA00022692"/>
    </source>
</evidence>
<keyword evidence="10" id="KW-0460">Magnesium</keyword>
<dbReference type="EC" id="4.6.1.1" evidence="4"/>
<gene>
    <name evidence="20" type="ORF">C7M84_003208</name>
</gene>
<organism evidence="20 21">
    <name type="scientific">Penaeus vannamei</name>
    <name type="common">Whiteleg shrimp</name>
    <name type="synonym">Litopenaeus vannamei</name>
    <dbReference type="NCBI Taxonomy" id="6689"/>
    <lineage>
        <taxon>Eukaryota</taxon>
        <taxon>Metazoa</taxon>
        <taxon>Ecdysozoa</taxon>
        <taxon>Arthropoda</taxon>
        <taxon>Crustacea</taxon>
        <taxon>Multicrustacea</taxon>
        <taxon>Malacostraca</taxon>
        <taxon>Eumalacostraca</taxon>
        <taxon>Eucarida</taxon>
        <taxon>Decapoda</taxon>
        <taxon>Dendrobranchiata</taxon>
        <taxon>Penaeoidea</taxon>
        <taxon>Penaeidae</taxon>
        <taxon>Penaeus</taxon>
    </lineage>
</organism>
<comment type="subcellular location">
    <subcellularLocation>
        <location evidence="3">Membrane</location>
        <topology evidence="3">Multi-pass membrane protein</topology>
    </subcellularLocation>
</comment>
<evidence type="ECO:0000256" key="2">
    <source>
        <dbReference type="ARBA" id="ARBA00001946"/>
    </source>
</evidence>
<feature type="region of interest" description="Disordered" evidence="17">
    <location>
        <begin position="100"/>
        <end position="232"/>
    </location>
</feature>
<evidence type="ECO:0000256" key="6">
    <source>
        <dbReference type="ARBA" id="ARBA00022723"/>
    </source>
</evidence>
<keyword evidence="12" id="KW-0115">cAMP biosynthesis</keyword>
<evidence type="ECO:0000256" key="7">
    <source>
        <dbReference type="ARBA" id="ARBA00022737"/>
    </source>
</evidence>
<keyword evidence="21" id="KW-1185">Reference proteome</keyword>
<evidence type="ECO:0000259" key="19">
    <source>
        <dbReference type="PROSITE" id="PS50125"/>
    </source>
</evidence>
<dbReference type="GO" id="GO:0007189">
    <property type="term" value="P:adenylate cyclase-activating G protein-coupled receptor signaling pathway"/>
    <property type="evidence" value="ECO:0007669"/>
    <property type="project" value="TreeGrafter"/>
</dbReference>
<dbReference type="EMBL" id="QCYY01001435">
    <property type="protein sequence ID" value="ROT78083.1"/>
    <property type="molecule type" value="Genomic_DNA"/>
</dbReference>
<evidence type="ECO:0000256" key="12">
    <source>
        <dbReference type="ARBA" id="ARBA00022998"/>
    </source>
</evidence>
<feature type="compositionally biased region" description="Low complexity" evidence="17">
    <location>
        <begin position="180"/>
        <end position="197"/>
    </location>
</feature>
<dbReference type="GO" id="GO:0046872">
    <property type="term" value="F:metal ion binding"/>
    <property type="evidence" value="ECO:0007669"/>
    <property type="project" value="UniProtKB-KW"/>
</dbReference>
<dbReference type="Gene3D" id="3.30.70.1230">
    <property type="entry name" value="Nucleotide cyclase"/>
    <property type="match status" value="2"/>
</dbReference>
<dbReference type="AlphaFoldDB" id="A0A423TNQ2"/>
<evidence type="ECO:0000256" key="11">
    <source>
        <dbReference type="ARBA" id="ARBA00022989"/>
    </source>
</evidence>
<dbReference type="OrthoDB" id="60033at2759"/>
<name>A0A423TNQ2_PENVA</name>
<feature type="region of interest" description="Disordered" evidence="17">
    <location>
        <begin position="1075"/>
        <end position="1111"/>
    </location>
</feature>
<feature type="domain" description="Guanylate cyclase" evidence="19">
    <location>
        <begin position="855"/>
        <end position="993"/>
    </location>
</feature>
<keyword evidence="6" id="KW-0479">Metal-binding</keyword>
<dbReference type="GO" id="GO:0005524">
    <property type="term" value="F:ATP binding"/>
    <property type="evidence" value="ECO:0007669"/>
    <property type="project" value="UniProtKB-KW"/>
</dbReference>
<keyword evidence="13 18" id="KW-0472">Membrane</keyword>
<comment type="cofactor">
    <cofactor evidence="2">
        <name>Mg(2+)</name>
        <dbReference type="ChEBI" id="CHEBI:18420"/>
    </cofactor>
</comment>
<dbReference type="SUPFAM" id="SSF55073">
    <property type="entry name" value="Nucleotide cyclase"/>
    <property type="match status" value="2"/>
</dbReference>
<dbReference type="InterPro" id="IPR001054">
    <property type="entry name" value="A/G_cyclase"/>
</dbReference>
<feature type="transmembrane region" description="Helical" evidence="18">
    <location>
        <begin position="768"/>
        <end position="787"/>
    </location>
</feature>
<feature type="compositionally biased region" description="Polar residues" evidence="17">
    <location>
        <begin position="123"/>
        <end position="135"/>
    </location>
</feature>
<feature type="region of interest" description="Disordered" evidence="17">
    <location>
        <begin position="1124"/>
        <end position="1152"/>
    </location>
</feature>
<dbReference type="GO" id="GO:0004016">
    <property type="term" value="F:adenylate cyclase activity"/>
    <property type="evidence" value="ECO:0007669"/>
    <property type="project" value="UniProtKB-EC"/>
</dbReference>
<keyword evidence="11 18" id="KW-1133">Transmembrane helix</keyword>